<dbReference type="Proteomes" id="UP000011115">
    <property type="component" value="Unassembled WGS sequence"/>
</dbReference>
<name>M1DGZ0_SOLTU</name>
<reference evidence="1" key="2">
    <citation type="submission" date="2015-06" db="UniProtKB">
        <authorList>
            <consortium name="EnsemblPlants"/>
        </authorList>
    </citation>
    <scope>IDENTIFICATION</scope>
    <source>
        <strain evidence="1">DM1-3 516 R44</strain>
    </source>
</reference>
<dbReference type="EnsemblPlants" id="PGSC0003DMT400088890">
    <property type="protein sequence ID" value="PGSC0003DMT400088890"/>
    <property type="gene ID" value="PGSC0003DMG400038461"/>
</dbReference>
<keyword evidence="2" id="KW-1185">Reference proteome</keyword>
<organism evidence="1 2">
    <name type="scientific">Solanum tuberosum</name>
    <name type="common">Potato</name>
    <dbReference type="NCBI Taxonomy" id="4113"/>
    <lineage>
        <taxon>Eukaryota</taxon>
        <taxon>Viridiplantae</taxon>
        <taxon>Streptophyta</taxon>
        <taxon>Embryophyta</taxon>
        <taxon>Tracheophyta</taxon>
        <taxon>Spermatophyta</taxon>
        <taxon>Magnoliopsida</taxon>
        <taxon>eudicotyledons</taxon>
        <taxon>Gunneridae</taxon>
        <taxon>Pentapetalae</taxon>
        <taxon>asterids</taxon>
        <taxon>lamiids</taxon>
        <taxon>Solanales</taxon>
        <taxon>Solanaceae</taxon>
        <taxon>Solanoideae</taxon>
        <taxon>Solaneae</taxon>
        <taxon>Solanum</taxon>
    </lineage>
</organism>
<evidence type="ECO:0000313" key="2">
    <source>
        <dbReference type="Proteomes" id="UP000011115"/>
    </source>
</evidence>
<proteinExistence type="predicted"/>
<evidence type="ECO:0000313" key="1">
    <source>
        <dbReference type="EnsemblPlants" id="PGSC0003DMT400088890"/>
    </source>
</evidence>
<dbReference type="PaxDb" id="4113-PGSC0003DMT400088890"/>
<dbReference type="HOGENOM" id="CLU_1899921_0_0_1"/>
<protein>
    <submittedName>
        <fullName evidence="1">Uncharacterized protein</fullName>
    </submittedName>
</protein>
<dbReference type="InParanoid" id="M1DGZ0"/>
<dbReference type="Gramene" id="PGSC0003DMT400088890">
    <property type="protein sequence ID" value="PGSC0003DMT400088890"/>
    <property type="gene ID" value="PGSC0003DMG400038461"/>
</dbReference>
<sequence length="134" mass="15316">MTYQICNLTRCADVRVVRVEAYLPKFLEWIRYKVLSLLGDSLTRCEASIESLGVRLDNLIARLEARKNAEEEDDDRVDYNLSKETYVVELRREKVEQTVSLTPIEFYGVEETMVSATLERSLKDTSTIGTSGVS</sequence>
<accession>M1DGZ0</accession>
<reference evidence="2" key="1">
    <citation type="journal article" date="2011" name="Nature">
        <title>Genome sequence and analysis of the tuber crop potato.</title>
        <authorList>
            <consortium name="The Potato Genome Sequencing Consortium"/>
        </authorList>
    </citation>
    <scope>NUCLEOTIDE SEQUENCE [LARGE SCALE GENOMIC DNA]</scope>
    <source>
        <strain evidence="2">cv. DM1-3 516 R44</strain>
    </source>
</reference>
<dbReference type="AlphaFoldDB" id="M1DGZ0"/>